<proteinExistence type="predicted"/>
<accession>A0A151IMD8</accession>
<dbReference type="PANTHER" id="PTHR22930">
    <property type="match status" value="1"/>
</dbReference>
<reference evidence="2 3" key="1">
    <citation type="submission" date="2016-03" db="EMBL/GenBank/DDBJ databases">
        <title>Cyphomyrmex costatus WGS genome.</title>
        <authorList>
            <person name="Nygaard S."/>
            <person name="Hu H."/>
            <person name="Boomsma J."/>
            <person name="Zhang G."/>
        </authorList>
    </citation>
    <scope>NUCLEOTIDE SEQUENCE [LARGE SCALE GENOMIC DNA]</scope>
    <source>
        <strain evidence="2">MS0001</strain>
        <tissue evidence="2">Whole body</tissue>
    </source>
</reference>
<keyword evidence="3" id="KW-1185">Reference proteome</keyword>
<dbReference type="AlphaFoldDB" id="A0A151IMD8"/>
<sequence>MRESFGAHRRLFSYFQKTDHEEFFKFTRMTPHQFDILHGLLKKYLEKKSFRESLPTDLRIAVTLSFLAHGDSITSLSNLYRIGKSTIYSIIPEVCTIIWNVLQPIYLKSEIREREWLEIADDFLKIWNFPNCLGAIDGKHIRIWAPSNSGSAFHNYKSKTNVKNER</sequence>
<evidence type="ECO:0000313" key="2">
    <source>
        <dbReference type="EMBL" id="KYN06055.1"/>
    </source>
</evidence>
<evidence type="ECO:0008006" key="4">
    <source>
        <dbReference type="Google" id="ProtNLM"/>
    </source>
</evidence>
<dbReference type="Proteomes" id="UP000078542">
    <property type="component" value="Unassembled WGS sequence"/>
</dbReference>
<evidence type="ECO:0000313" key="3">
    <source>
        <dbReference type="Proteomes" id="UP000078542"/>
    </source>
</evidence>
<dbReference type="InterPro" id="IPR045249">
    <property type="entry name" value="HARBI1-like"/>
</dbReference>
<dbReference type="EMBL" id="KQ977056">
    <property type="protein sequence ID" value="KYN06055.1"/>
    <property type="molecule type" value="Genomic_DNA"/>
</dbReference>
<dbReference type="EMBL" id="KQ978106">
    <property type="protein sequence ID" value="KYM96983.1"/>
    <property type="molecule type" value="Genomic_DNA"/>
</dbReference>
<evidence type="ECO:0000313" key="1">
    <source>
        <dbReference type="EMBL" id="KYM96983.1"/>
    </source>
</evidence>
<organism evidence="2 3">
    <name type="scientific">Cyphomyrmex costatus</name>
    <dbReference type="NCBI Taxonomy" id="456900"/>
    <lineage>
        <taxon>Eukaryota</taxon>
        <taxon>Metazoa</taxon>
        <taxon>Ecdysozoa</taxon>
        <taxon>Arthropoda</taxon>
        <taxon>Hexapoda</taxon>
        <taxon>Insecta</taxon>
        <taxon>Pterygota</taxon>
        <taxon>Neoptera</taxon>
        <taxon>Endopterygota</taxon>
        <taxon>Hymenoptera</taxon>
        <taxon>Apocrita</taxon>
        <taxon>Aculeata</taxon>
        <taxon>Formicoidea</taxon>
        <taxon>Formicidae</taxon>
        <taxon>Myrmicinae</taxon>
        <taxon>Cyphomyrmex</taxon>
    </lineage>
</organism>
<name>A0A151IMD8_9HYME</name>
<gene>
    <name evidence="2" type="ORF">ALC62_03007</name>
    <name evidence="1" type="ORF">ALC62_12360</name>
</gene>
<dbReference type="STRING" id="456900.A0A151IMD8"/>
<dbReference type="PANTHER" id="PTHR22930:SF269">
    <property type="entry name" value="NUCLEASE HARBI1-LIKE PROTEIN"/>
    <property type="match status" value="1"/>
</dbReference>
<protein>
    <recommendedName>
        <fullName evidence="4">Nuclease HARBI1</fullName>
    </recommendedName>
</protein>